<dbReference type="EMBL" id="CM017612">
    <property type="protein sequence ID" value="TYI36143.1"/>
    <property type="molecule type" value="Genomic_DNA"/>
</dbReference>
<accession>A0A5D2R753</accession>
<reference evidence="1 2" key="1">
    <citation type="submission" date="2019-07" db="EMBL/GenBank/DDBJ databases">
        <title>WGS assembly of Gossypium tomentosum.</title>
        <authorList>
            <person name="Chen Z.J."/>
            <person name="Sreedasyam A."/>
            <person name="Ando A."/>
            <person name="Song Q."/>
            <person name="De L."/>
            <person name="Hulse-Kemp A."/>
            <person name="Ding M."/>
            <person name="Ye W."/>
            <person name="Kirkbride R."/>
            <person name="Jenkins J."/>
            <person name="Plott C."/>
            <person name="Lovell J."/>
            <person name="Lin Y.-M."/>
            <person name="Vaughn R."/>
            <person name="Liu B."/>
            <person name="Li W."/>
            <person name="Simpson S."/>
            <person name="Scheffler B."/>
            <person name="Saski C."/>
            <person name="Grover C."/>
            <person name="Hu G."/>
            <person name="Conover J."/>
            <person name="Carlson J."/>
            <person name="Shu S."/>
            <person name="Boston L."/>
            <person name="Williams M."/>
            <person name="Peterson D."/>
            <person name="Mcgee K."/>
            <person name="Jones D."/>
            <person name="Wendel J."/>
            <person name="Stelly D."/>
            <person name="Grimwood J."/>
            <person name="Schmutz J."/>
        </authorList>
    </citation>
    <scope>NUCLEOTIDE SEQUENCE [LARGE SCALE GENOMIC DNA]</scope>
    <source>
        <strain evidence="1">7179.01</strain>
    </source>
</reference>
<gene>
    <name evidence="1" type="ORF">ES332_A03G121700v1</name>
</gene>
<name>A0A5D2R753_GOSTO</name>
<dbReference type="AlphaFoldDB" id="A0A5D2R753"/>
<protein>
    <submittedName>
        <fullName evidence="1">Uncharacterized protein</fullName>
    </submittedName>
</protein>
<proteinExistence type="predicted"/>
<organism evidence="1 2">
    <name type="scientific">Gossypium tomentosum</name>
    <name type="common">Hawaiian cotton</name>
    <name type="synonym">Gossypium sandvicense</name>
    <dbReference type="NCBI Taxonomy" id="34277"/>
    <lineage>
        <taxon>Eukaryota</taxon>
        <taxon>Viridiplantae</taxon>
        <taxon>Streptophyta</taxon>
        <taxon>Embryophyta</taxon>
        <taxon>Tracheophyta</taxon>
        <taxon>Spermatophyta</taxon>
        <taxon>Magnoliopsida</taxon>
        <taxon>eudicotyledons</taxon>
        <taxon>Gunneridae</taxon>
        <taxon>Pentapetalae</taxon>
        <taxon>rosids</taxon>
        <taxon>malvids</taxon>
        <taxon>Malvales</taxon>
        <taxon>Malvaceae</taxon>
        <taxon>Malvoideae</taxon>
        <taxon>Gossypium</taxon>
    </lineage>
</organism>
<dbReference type="Proteomes" id="UP000322667">
    <property type="component" value="Chromosome A03"/>
</dbReference>
<keyword evidence="2" id="KW-1185">Reference proteome</keyword>
<evidence type="ECO:0000313" key="2">
    <source>
        <dbReference type="Proteomes" id="UP000322667"/>
    </source>
</evidence>
<evidence type="ECO:0000313" key="1">
    <source>
        <dbReference type="EMBL" id="TYI36143.1"/>
    </source>
</evidence>
<sequence length="92" mass="10803">MSYQYTDEHLDFSLLPRFSSSLSIFFYSKFCRATRCRRHSLPSYDASVAPVLLPSISPQPQVVVTLLRAVYQQPRRGNQVFRESRHFKFDNN</sequence>